<reference evidence="2 3" key="1">
    <citation type="journal article" date="2015" name="Stand. Genomic Sci.">
        <title>Genomic Encyclopedia of Bacterial and Archaeal Type Strains, Phase III: the genomes of soil and plant-associated and newly described type strains.</title>
        <authorList>
            <person name="Whitman W.B."/>
            <person name="Woyke T."/>
            <person name="Klenk H.P."/>
            <person name="Zhou Y."/>
            <person name="Lilburn T.G."/>
            <person name="Beck B.J."/>
            <person name="De Vos P."/>
            <person name="Vandamme P."/>
            <person name="Eisen J.A."/>
            <person name="Garrity G."/>
            <person name="Hugenholtz P."/>
            <person name="Kyrpides N.C."/>
        </authorList>
    </citation>
    <scope>NUCLEOTIDE SEQUENCE [LARGE SCALE GENOMIC DNA]</scope>
    <source>
        <strain evidence="2 3">VKM Ac-2538</strain>
    </source>
</reference>
<evidence type="ECO:0000256" key="1">
    <source>
        <dbReference type="SAM" id="MobiDB-lite"/>
    </source>
</evidence>
<evidence type="ECO:0000313" key="2">
    <source>
        <dbReference type="EMBL" id="TCO32301.1"/>
    </source>
</evidence>
<sequence length="50" mass="5178">MFPGHRNASGKIVGKLRTSPEAKVVHAELFNGRTASSANPRAAGVDSSSL</sequence>
<protein>
    <submittedName>
        <fullName evidence="2">Uncharacterized protein</fullName>
    </submittedName>
</protein>
<gene>
    <name evidence="2" type="ORF">EV644_101945</name>
</gene>
<dbReference type="EMBL" id="SLWM01000001">
    <property type="protein sequence ID" value="TCO32301.1"/>
    <property type="molecule type" value="Genomic_DNA"/>
</dbReference>
<accession>A0ABY2BVV7</accession>
<name>A0ABY2BVV7_9ACTN</name>
<comment type="caution">
    <text evidence="2">The sequence shown here is derived from an EMBL/GenBank/DDBJ whole genome shotgun (WGS) entry which is preliminary data.</text>
</comment>
<feature type="region of interest" description="Disordered" evidence="1">
    <location>
        <begin position="31"/>
        <end position="50"/>
    </location>
</feature>
<keyword evidence="3" id="KW-1185">Reference proteome</keyword>
<organism evidence="2 3">
    <name type="scientific">Kribbella orskensis</name>
    <dbReference type="NCBI Taxonomy" id="2512216"/>
    <lineage>
        <taxon>Bacteria</taxon>
        <taxon>Bacillati</taxon>
        <taxon>Actinomycetota</taxon>
        <taxon>Actinomycetes</taxon>
        <taxon>Propionibacteriales</taxon>
        <taxon>Kribbellaceae</taxon>
        <taxon>Kribbella</taxon>
    </lineage>
</organism>
<proteinExistence type="predicted"/>
<dbReference type="Proteomes" id="UP000295818">
    <property type="component" value="Unassembled WGS sequence"/>
</dbReference>
<evidence type="ECO:0000313" key="3">
    <source>
        <dbReference type="Proteomes" id="UP000295818"/>
    </source>
</evidence>